<dbReference type="RefSeq" id="WP_344655959.1">
    <property type="nucleotide sequence ID" value="NZ_BAAAQM010000005.1"/>
</dbReference>
<keyword evidence="2" id="KW-1185">Reference proteome</keyword>
<accession>A0ABN2QTX4</accession>
<dbReference type="Proteomes" id="UP001499854">
    <property type="component" value="Unassembled WGS sequence"/>
</dbReference>
<dbReference type="Gene3D" id="3.40.430.10">
    <property type="entry name" value="Dihydrofolate Reductase, subunit A"/>
    <property type="match status" value="1"/>
</dbReference>
<proteinExistence type="predicted"/>
<evidence type="ECO:0000313" key="2">
    <source>
        <dbReference type="Proteomes" id="UP001499854"/>
    </source>
</evidence>
<dbReference type="EMBL" id="BAAAQM010000005">
    <property type="protein sequence ID" value="GAA1957962.1"/>
    <property type="molecule type" value="Genomic_DNA"/>
</dbReference>
<name>A0ABN2QTX4_9ACTN</name>
<sequence length="126" mass="13622">MTFVTANMSMSLDGFVSHPTDGVGTLFGWYGRGDVVVETTDDERWELKEGAEVGGGKSVVIGSADLTRQALNAGLLDELTVDLVAAMLGEGIRFFDNLKETPYELEQTSVRPGNGVVHLAYKVVKR</sequence>
<gene>
    <name evidence="1" type="ORF">GCM10009838_12500</name>
</gene>
<protein>
    <recommendedName>
        <fullName evidence="3">Bacterial bifunctional deaminase-reductase C-terminal domain-containing protein</fullName>
    </recommendedName>
</protein>
<dbReference type="SUPFAM" id="SSF53597">
    <property type="entry name" value="Dihydrofolate reductase-like"/>
    <property type="match status" value="1"/>
</dbReference>
<comment type="caution">
    <text evidence="1">The sequence shown here is derived from an EMBL/GenBank/DDBJ whole genome shotgun (WGS) entry which is preliminary data.</text>
</comment>
<organism evidence="1 2">
    <name type="scientific">Catenulispora subtropica</name>
    <dbReference type="NCBI Taxonomy" id="450798"/>
    <lineage>
        <taxon>Bacteria</taxon>
        <taxon>Bacillati</taxon>
        <taxon>Actinomycetota</taxon>
        <taxon>Actinomycetes</taxon>
        <taxon>Catenulisporales</taxon>
        <taxon>Catenulisporaceae</taxon>
        <taxon>Catenulispora</taxon>
    </lineage>
</organism>
<evidence type="ECO:0000313" key="1">
    <source>
        <dbReference type="EMBL" id="GAA1957962.1"/>
    </source>
</evidence>
<dbReference type="InterPro" id="IPR024072">
    <property type="entry name" value="DHFR-like_dom_sf"/>
</dbReference>
<reference evidence="1 2" key="1">
    <citation type="journal article" date="2019" name="Int. J. Syst. Evol. Microbiol.">
        <title>The Global Catalogue of Microorganisms (GCM) 10K type strain sequencing project: providing services to taxonomists for standard genome sequencing and annotation.</title>
        <authorList>
            <consortium name="The Broad Institute Genomics Platform"/>
            <consortium name="The Broad Institute Genome Sequencing Center for Infectious Disease"/>
            <person name="Wu L."/>
            <person name="Ma J."/>
        </authorList>
    </citation>
    <scope>NUCLEOTIDE SEQUENCE [LARGE SCALE GENOMIC DNA]</scope>
    <source>
        <strain evidence="1 2">JCM 16013</strain>
    </source>
</reference>
<evidence type="ECO:0008006" key="3">
    <source>
        <dbReference type="Google" id="ProtNLM"/>
    </source>
</evidence>